<gene>
    <name evidence="2" type="ORF">D6D85_02355</name>
</gene>
<dbReference type="InterPro" id="IPR036105">
    <property type="entry name" value="DiNase_FeMo-co_biosyn_sf"/>
</dbReference>
<protein>
    <submittedName>
        <fullName evidence="2">Dinitrogenase iron-molybdenum cofactor</fullName>
    </submittedName>
</protein>
<keyword evidence="3" id="KW-1185">Reference proteome</keyword>
<dbReference type="PANTHER" id="PTHR42983">
    <property type="entry name" value="DINITROGENASE IRON-MOLYBDENUM COFACTOR PROTEIN-RELATED"/>
    <property type="match status" value="1"/>
</dbReference>
<comment type="caution">
    <text evidence="2">The sequence shown here is derived from an EMBL/GenBank/DDBJ whole genome shotgun (WGS) entry which is preliminary data.</text>
</comment>
<dbReference type="CDD" id="cd00851">
    <property type="entry name" value="MTH1175"/>
    <property type="match status" value="1"/>
</dbReference>
<dbReference type="SUPFAM" id="SSF53146">
    <property type="entry name" value="Nitrogenase accessory factor-like"/>
    <property type="match status" value="1"/>
</dbReference>
<dbReference type="InterPro" id="IPR033913">
    <property type="entry name" value="MTH1175_dom"/>
</dbReference>
<evidence type="ECO:0000259" key="1">
    <source>
        <dbReference type="Pfam" id="PF02579"/>
    </source>
</evidence>
<dbReference type="PANTHER" id="PTHR42983:SF1">
    <property type="entry name" value="IRON-MOLYBDENUM PROTEIN"/>
    <property type="match status" value="1"/>
</dbReference>
<dbReference type="InterPro" id="IPR003731">
    <property type="entry name" value="Di-Nase_FeMo-co_biosynth"/>
</dbReference>
<dbReference type="Proteomes" id="UP000277582">
    <property type="component" value="Unassembled WGS sequence"/>
</dbReference>
<proteinExistence type="predicted"/>
<accession>A0A3R9X871</accession>
<dbReference type="Gene3D" id="3.30.420.130">
    <property type="entry name" value="Dinitrogenase iron-molybdenum cofactor biosynthesis domain"/>
    <property type="match status" value="1"/>
</dbReference>
<dbReference type="Pfam" id="PF02579">
    <property type="entry name" value="Nitro_FeMo-Co"/>
    <property type="match status" value="1"/>
</dbReference>
<reference evidence="2 3" key="1">
    <citation type="submission" date="2018-10" db="EMBL/GenBank/DDBJ databases">
        <title>Co-occurring genomic capacity for anaerobic methane metabolism and dissimilatory sulfite reduction discovered in the Korarchaeota.</title>
        <authorList>
            <person name="Mckay L.J."/>
            <person name="Dlakic M."/>
            <person name="Fields M.W."/>
            <person name="Delmont T.O."/>
            <person name="Eren A.M."/>
            <person name="Jay Z.J."/>
            <person name="Klingelsmith K.B."/>
            <person name="Rusch D.B."/>
            <person name="Inskeep W.P."/>
        </authorList>
    </citation>
    <scope>NUCLEOTIDE SEQUENCE [LARGE SCALE GENOMIC DNA]</scope>
    <source>
        <strain evidence="2 3">MDKW</strain>
    </source>
</reference>
<feature type="domain" description="Dinitrogenase iron-molybdenum cofactor biosynthesis" evidence="1">
    <location>
        <begin position="14"/>
        <end position="103"/>
    </location>
</feature>
<dbReference type="AlphaFoldDB" id="A0A3R9X871"/>
<evidence type="ECO:0000313" key="2">
    <source>
        <dbReference type="EMBL" id="RSN77683.1"/>
    </source>
</evidence>
<name>A0A3R9X871_9CREN</name>
<dbReference type="EMBL" id="RCOS01000030">
    <property type="protein sequence ID" value="RSN77683.1"/>
    <property type="molecule type" value="Genomic_DNA"/>
</dbReference>
<organism evidence="2 3">
    <name type="scientific">Candidatus Methanodesulfokora washburnensis</name>
    <dbReference type="NCBI Taxonomy" id="2478471"/>
    <lineage>
        <taxon>Archaea</taxon>
        <taxon>Thermoproteota</taxon>
        <taxon>Candidatus Korarchaeia</taxon>
        <taxon>Candidatus Korarchaeia incertae sedis</taxon>
        <taxon>Candidatus Methanodesulfokora</taxon>
    </lineage>
</organism>
<dbReference type="RefSeq" id="WP_125670457.1">
    <property type="nucleotide sequence ID" value="NZ_RCOS01000030.1"/>
</dbReference>
<dbReference type="OrthoDB" id="85838at2157"/>
<evidence type="ECO:0000313" key="3">
    <source>
        <dbReference type="Proteomes" id="UP000277582"/>
    </source>
</evidence>
<sequence>MRIAVPSVDDRGLESEMSAHFGRAPYYTLVDVENGEITGYKVVKCPFSEHGPGDIPNFLRSLNVDIIIAYGMGRRAQDFFNSMGIKVLTGAYGKVSDVIKAFLTGSLSLDRYWSEREEFKHEKRWGNSEY</sequence>